<evidence type="ECO:0000313" key="2">
    <source>
        <dbReference type="Proteomes" id="UP000789901"/>
    </source>
</evidence>
<feature type="non-terminal residue" evidence="1">
    <location>
        <position position="1"/>
    </location>
</feature>
<dbReference type="EMBL" id="CAJVQB010041450">
    <property type="protein sequence ID" value="CAG8829517.1"/>
    <property type="molecule type" value="Genomic_DNA"/>
</dbReference>
<name>A0ABN7WG46_GIGMA</name>
<comment type="caution">
    <text evidence="1">The sequence shown here is derived from an EMBL/GenBank/DDBJ whole genome shotgun (WGS) entry which is preliminary data.</text>
</comment>
<evidence type="ECO:0000313" key="1">
    <source>
        <dbReference type="EMBL" id="CAG8829517.1"/>
    </source>
</evidence>
<dbReference type="Proteomes" id="UP000789901">
    <property type="component" value="Unassembled WGS sequence"/>
</dbReference>
<proteinExistence type="predicted"/>
<protein>
    <submittedName>
        <fullName evidence="1">45118_t:CDS:1</fullName>
    </submittedName>
</protein>
<keyword evidence="2" id="KW-1185">Reference proteome</keyword>
<reference evidence="1 2" key="1">
    <citation type="submission" date="2021-06" db="EMBL/GenBank/DDBJ databases">
        <authorList>
            <person name="Kallberg Y."/>
            <person name="Tangrot J."/>
            <person name="Rosling A."/>
        </authorList>
    </citation>
    <scope>NUCLEOTIDE SEQUENCE [LARGE SCALE GENOMIC DNA]</scope>
    <source>
        <strain evidence="1 2">120-4 pot B 10/14</strain>
    </source>
</reference>
<sequence>YSALLELLLDLLVPVSPRSHTFMTLPELSNINFSDLLFPINPVLLGLSLNLTSLGPSEPININSSFDFLLLLVRVALPSDLIKNDIVNNGIMTNTDLEKSKNSVNFLLPPVRIALE</sequence>
<organism evidence="1 2">
    <name type="scientific">Gigaspora margarita</name>
    <dbReference type="NCBI Taxonomy" id="4874"/>
    <lineage>
        <taxon>Eukaryota</taxon>
        <taxon>Fungi</taxon>
        <taxon>Fungi incertae sedis</taxon>
        <taxon>Mucoromycota</taxon>
        <taxon>Glomeromycotina</taxon>
        <taxon>Glomeromycetes</taxon>
        <taxon>Diversisporales</taxon>
        <taxon>Gigasporaceae</taxon>
        <taxon>Gigaspora</taxon>
    </lineage>
</organism>
<gene>
    <name evidence="1" type="ORF">GMARGA_LOCUS30004</name>
</gene>
<accession>A0ABN7WG46</accession>